<dbReference type="PANTHER" id="PTHR39613">
    <property type="entry name" value="ANCHORED CELL WALL PROTEIN, PUTATIVE (AFU_ORTHOLOGUE AFUA_4G08960)-RELATED"/>
    <property type="match status" value="1"/>
</dbReference>
<feature type="compositionally biased region" description="Low complexity" evidence="1">
    <location>
        <begin position="450"/>
        <end position="477"/>
    </location>
</feature>
<evidence type="ECO:0000259" key="3">
    <source>
        <dbReference type="Pfam" id="PF09792"/>
    </source>
</evidence>
<dbReference type="EMBL" id="JAFIMR010000067">
    <property type="protein sequence ID" value="KAI1850852.1"/>
    <property type="molecule type" value="Genomic_DNA"/>
</dbReference>
<dbReference type="AlphaFoldDB" id="A0A9P9W951"/>
<feature type="compositionally biased region" description="Low complexity" evidence="1">
    <location>
        <begin position="380"/>
        <end position="394"/>
    </location>
</feature>
<feature type="compositionally biased region" description="Polar residues" evidence="1">
    <location>
        <begin position="439"/>
        <end position="449"/>
    </location>
</feature>
<reference evidence="5" key="1">
    <citation type="submission" date="2021-03" db="EMBL/GenBank/DDBJ databases">
        <title>Revisited historic fungal species revealed as producer of novel bioactive compounds through whole genome sequencing and comparative genomics.</title>
        <authorList>
            <person name="Vignolle G.A."/>
            <person name="Hochenegger N."/>
            <person name="Mach R.L."/>
            <person name="Mach-Aigner A.R."/>
            <person name="Javad Rahimi M."/>
            <person name="Salim K.A."/>
            <person name="Chan C.M."/>
            <person name="Lim L.B.L."/>
            <person name="Cai F."/>
            <person name="Druzhinina I.S."/>
            <person name="U'Ren J.M."/>
            <person name="Derntl C."/>
        </authorList>
    </citation>
    <scope>NUCLEOTIDE SEQUENCE</scope>
    <source>
        <strain evidence="5">TUCIM 5799</strain>
    </source>
</reference>
<evidence type="ECO:0000256" key="1">
    <source>
        <dbReference type="SAM" id="MobiDB-lite"/>
    </source>
</evidence>
<protein>
    <recommendedName>
        <fullName evidence="7">Ubiquitin 3 binding protein But2 C-terminal domain-containing protein</fullName>
    </recommendedName>
</protein>
<feature type="compositionally biased region" description="Polar residues" evidence="1">
    <location>
        <begin position="239"/>
        <end position="281"/>
    </location>
</feature>
<keyword evidence="6" id="KW-1185">Reference proteome</keyword>
<feature type="domain" description="Ubiquitin 3 binding protein But2 C-terminal" evidence="3">
    <location>
        <begin position="495"/>
        <end position="636"/>
    </location>
</feature>
<evidence type="ECO:0008006" key="7">
    <source>
        <dbReference type="Google" id="ProtNLM"/>
    </source>
</evidence>
<feature type="signal peptide" evidence="2">
    <location>
        <begin position="1"/>
        <end position="17"/>
    </location>
</feature>
<evidence type="ECO:0000313" key="5">
    <source>
        <dbReference type="EMBL" id="KAI1850852.1"/>
    </source>
</evidence>
<feature type="compositionally biased region" description="Low complexity" evidence="1">
    <location>
        <begin position="149"/>
        <end position="160"/>
    </location>
</feature>
<organism evidence="5 6">
    <name type="scientific">Neoarthrinium moseri</name>
    <dbReference type="NCBI Taxonomy" id="1658444"/>
    <lineage>
        <taxon>Eukaryota</taxon>
        <taxon>Fungi</taxon>
        <taxon>Dikarya</taxon>
        <taxon>Ascomycota</taxon>
        <taxon>Pezizomycotina</taxon>
        <taxon>Sordariomycetes</taxon>
        <taxon>Xylariomycetidae</taxon>
        <taxon>Amphisphaeriales</taxon>
        <taxon>Apiosporaceae</taxon>
        <taxon>Neoarthrinium</taxon>
    </lineage>
</organism>
<feature type="region of interest" description="Disordered" evidence="1">
    <location>
        <begin position="149"/>
        <end position="281"/>
    </location>
</feature>
<dbReference type="InterPro" id="IPR054508">
    <property type="entry name" value="PIR1-like_C"/>
</dbReference>
<feature type="domain" description="Cell wall mannoprotein PIR1-like C-terminal" evidence="4">
    <location>
        <begin position="65"/>
        <end position="136"/>
    </location>
</feature>
<dbReference type="InterPro" id="IPR018620">
    <property type="entry name" value="Ubiquitin3-bd_protein_But2_C"/>
</dbReference>
<dbReference type="Pfam" id="PF09792">
    <property type="entry name" value="But2"/>
    <property type="match status" value="1"/>
</dbReference>
<feature type="compositionally biased region" description="Low complexity" evidence="1">
    <location>
        <begin position="428"/>
        <end position="438"/>
    </location>
</feature>
<sequence length="646" mass="63809">MAGKLPMLAAAVGGAHALAVRQAGCSLTLHTEGSVSYPVGQHSSGQTRAGSSLAPSAFTLIDSTLTDAQGRGCWWTPPTAVLQCDVGQVPETGFQIGCDGSVSFNGQTTFYECATGEGDIVNVYLQPDQGANCAEITLTADGCSPSDCSGASSTGAASATESLPPPGSATGSSHGVGSTVTGSTSYPIGSATRTYPGSSGMGMQTTPGAGNSPSYLTGTASGTAPSESETETAPPGGSHTESSPGYATGTATGTKPNESETGSSSELPVQTPTATQPLESQSGLVSTIYSTTWLTVTSCDLSVVTSCPAECTSGAATIPGSVPASGTATPGTSLPDGSASNSASLSVPGRPTGDTTNPGYPSSSPVGGGGTPENPTSGHPTGTTTIPSYPSTSPGEGGGTPGYPTAGESSGTANAPVYPTGSLGGSSGPISPSQSNHSKTYSPITLSPITTQPATGTSGAPTTATQPTVSVPSPSSVNIPESCPGDVVNAGEFNLPALIIPIDSTSPNVANGTSFYGDVSSTRSTIFNFNIPSTDEGKTCNLIFLFPEQSTLETSSYTFSGSGVLDFSKLSSTADKGTTDANAPSVASYIGQFTVSPGNAYDISSFACPAGGALSVKIADGSSGDTSLRFFQDYNPCPIGLFITTS</sequence>
<evidence type="ECO:0000256" key="2">
    <source>
        <dbReference type="SAM" id="SignalP"/>
    </source>
</evidence>
<evidence type="ECO:0000259" key="4">
    <source>
        <dbReference type="Pfam" id="PF22799"/>
    </source>
</evidence>
<accession>A0A9P9W951</accession>
<proteinExistence type="predicted"/>
<dbReference type="PANTHER" id="PTHR39613:SF1">
    <property type="entry name" value="ANCHORED CELL WALL PROTEIN, PUTATIVE (AFU_ORTHOLOGUE AFUA_4G08960)-RELATED"/>
    <property type="match status" value="1"/>
</dbReference>
<evidence type="ECO:0000313" key="6">
    <source>
        <dbReference type="Proteomes" id="UP000829685"/>
    </source>
</evidence>
<dbReference type="Proteomes" id="UP000829685">
    <property type="component" value="Unassembled WGS sequence"/>
</dbReference>
<comment type="caution">
    <text evidence="5">The sequence shown here is derived from an EMBL/GenBank/DDBJ whole genome shotgun (WGS) entry which is preliminary data.</text>
</comment>
<feature type="chain" id="PRO_5040324142" description="Ubiquitin 3 binding protein But2 C-terminal domain-containing protein" evidence="2">
    <location>
        <begin position="18"/>
        <end position="646"/>
    </location>
</feature>
<dbReference type="Pfam" id="PF22799">
    <property type="entry name" value="PIR1-like_C"/>
    <property type="match status" value="1"/>
</dbReference>
<name>A0A9P9W951_9PEZI</name>
<gene>
    <name evidence="5" type="ORF">JX265_013332</name>
</gene>
<keyword evidence="2" id="KW-0732">Signal</keyword>
<feature type="compositionally biased region" description="Low complexity" evidence="1">
    <location>
        <begin position="168"/>
        <end position="185"/>
    </location>
</feature>
<feature type="compositionally biased region" description="Polar residues" evidence="1">
    <location>
        <begin position="191"/>
        <end position="227"/>
    </location>
</feature>
<feature type="region of interest" description="Disordered" evidence="1">
    <location>
        <begin position="314"/>
        <end position="478"/>
    </location>
</feature>